<evidence type="ECO:0000313" key="3">
    <source>
        <dbReference type="Proteomes" id="UP001206925"/>
    </source>
</evidence>
<protein>
    <submittedName>
        <fullName evidence="2">Uncharacterized protein</fullName>
    </submittedName>
</protein>
<keyword evidence="3" id="KW-1185">Reference proteome</keyword>
<dbReference type="EMBL" id="JAMZMK010009826">
    <property type="protein sequence ID" value="KAI7734116.1"/>
    <property type="molecule type" value="Genomic_DNA"/>
</dbReference>
<organism evidence="2 3">
    <name type="scientific">Ambrosia artemisiifolia</name>
    <name type="common">Common ragweed</name>
    <dbReference type="NCBI Taxonomy" id="4212"/>
    <lineage>
        <taxon>Eukaryota</taxon>
        <taxon>Viridiplantae</taxon>
        <taxon>Streptophyta</taxon>
        <taxon>Embryophyta</taxon>
        <taxon>Tracheophyta</taxon>
        <taxon>Spermatophyta</taxon>
        <taxon>Magnoliopsida</taxon>
        <taxon>eudicotyledons</taxon>
        <taxon>Gunneridae</taxon>
        <taxon>Pentapetalae</taxon>
        <taxon>asterids</taxon>
        <taxon>campanulids</taxon>
        <taxon>Asterales</taxon>
        <taxon>Asteraceae</taxon>
        <taxon>Asteroideae</taxon>
        <taxon>Heliantheae alliance</taxon>
        <taxon>Heliantheae</taxon>
        <taxon>Ambrosia</taxon>
    </lineage>
</organism>
<sequence>TMYKNTAYTEGFGAGIRRPAKRLYVIKMMMMQQQLKCLIGEICSDNRKVYVVKGLWIEAMTMMTFNMVSSVILCYYLLLLICRMGNQIKDNFLNASAQDLVTYLNSMFPDCIVL</sequence>
<feature type="non-terminal residue" evidence="2">
    <location>
        <position position="1"/>
    </location>
</feature>
<keyword evidence="1" id="KW-0472">Membrane</keyword>
<evidence type="ECO:0000256" key="1">
    <source>
        <dbReference type="SAM" id="Phobius"/>
    </source>
</evidence>
<feature type="transmembrane region" description="Helical" evidence="1">
    <location>
        <begin position="55"/>
        <end position="79"/>
    </location>
</feature>
<comment type="caution">
    <text evidence="2">The sequence shown here is derived from an EMBL/GenBank/DDBJ whole genome shotgun (WGS) entry which is preliminary data.</text>
</comment>
<accession>A0AAD5C2F8</accession>
<reference evidence="2" key="1">
    <citation type="submission" date="2022-06" db="EMBL/GenBank/DDBJ databases">
        <title>Uncovering the hologenomic basis of an extraordinary plant invasion.</title>
        <authorList>
            <person name="Bieker V.C."/>
            <person name="Martin M.D."/>
            <person name="Gilbert T."/>
            <person name="Hodgins K."/>
            <person name="Battlay P."/>
            <person name="Petersen B."/>
            <person name="Wilson J."/>
        </authorList>
    </citation>
    <scope>NUCLEOTIDE SEQUENCE</scope>
    <source>
        <strain evidence="2">AA19_3_7</strain>
        <tissue evidence="2">Leaf</tissue>
    </source>
</reference>
<dbReference type="Proteomes" id="UP001206925">
    <property type="component" value="Unassembled WGS sequence"/>
</dbReference>
<keyword evidence="1" id="KW-1133">Transmembrane helix</keyword>
<evidence type="ECO:0000313" key="2">
    <source>
        <dbReference type="EMBL" id="KAI7734116.1"/>
    </source>
</evidence>
<dbReference type="AlphaFoldDB" id="A0AAD5C2F8"/>
<gene>
    <name evidence="2" type="ORF">M8C21_024399</name>
</gene>
<keyword evidence="1" id="KW-0812">Transmembrane</keyword>
<proteinExistence type="predicted"/>
<name>A0AAD5C2F8_AMBAR</name>